<sequence>MPSNSKHDDDPFVLTAPLEIRSILRSMQRHAALVRMYVKGNSDQSIMTTVLAFDQANGRVIVDCSPDNELNQRLLRAETVMFETQLDRISVSFAAHNLQACTHDGLPAISFPLPESVRRVQRREFYRVEIPLNEPASCTIPITSPQGGAMRAVIKLKDISAGGVALLDNDNLLPHEPGMQFRDARLTLPEVGEVTVDLDVLRVHTIELPNKKKIVELGCKFVNLSNASMMLIQSYIGQLERRLNAKRRGF</sequence>
<comment type="similarity">
    <text evidence="4">Belongs to the YcgR family.</text>
</comment>
<keyword evidence="3 4" id="KW-0975">Bacterial flagellum</keyword>
<dbReference type="EMBL" id="JAUZQE010000039">
    <property type="protein sequence ID" value="MDR4126849.1"/>
    <property type="molecule type" value="Genomic_DNA"/>
</dbReference>
<evidence type="ECO:0000256" key="2">
    <source>
        <dbReference type="ARBA" id="ARBA00022741"/>
    </source>
</evidence>
<evidence type="ECO:0000313" key="7">
    <source>
        <dbReference type="EMBL" id="MDR4126849.1"/>
    </source>
</evidence>
<keyword evidence="8" id="KW-1185">Reference proteome</keyword>
<keyword evidence="7" id="KW-0282">Flagellum</keyword>
<name>A0ABU1D8T4_9BURK</name>
<dbReference type="Proteomes" id="UP001232156">
    <property type="component" value="Unassembled WGS sequence"/>
</dbReference>
<dbReference type="Gene3D" id="2.30.110.10">
    <property type="entry name" value="Electron Transport, Fmn-binding Protein, Chain A"/>
    <property type="match status" value="1"/>
</dbReference>
<comment type="function">
    <text evidence="4">Acts as a flagellar brake, regulating swimming and swarming in a bis-(3'-5') cyclic diguanylic acid (c-di-GMP)-dependent manner. Binds 1 c-di-GMP dimer per subunit. Increasing levels of c-di-GMP lead to decreased motility.</text>
</comment>
<comment type="subcellular location">
    <subcellularLocation>
        <location evidence="4">Bacterial flagellum basal body</location>
    </subcellularLocation>
</comment>
<keyword evidence="7" id="KW-0969">Cilium</keyword>
<feature type="domain" description="PilZ" evidence="5">
    <location>
        <begin position="121"/>
        <end position="237"/>
    </location>
</feature>
<dbReference type="Gene3D" id="2.40.10.220">
    <property type="entry name" value="predicted glycosyltransferase like domains"/>
    <property type="match status" value="1"/>
</dbReference>
<dbReference type="Pfam" id="PF07238">
    <property type="entry name" value="PilZ"/>
    <property type="match status" value="1"/>
</dbReference>
<evidence type="ECO:0000313" key="8">
    <source>
        <dbReference type="Proteomes" id="UP001232156"/>
    </source>
</evidence>
<accession>A0ABU1D8T4</accession>
<comment type="caution">
    <text evidence="7">The sequence shown here is derived from an EMBL/GenBank/DDBJ whole genome shotgun (WGS) entry which is preliminary data.</text>
</comment>
<evidence type="ECO:0000256" key="1">
    <source>
        <dbReference type="ARBA" id="ARBA00022636"/>
    </source>
</evidence>
<dbReference type="HAMAP" id="MF_01457">
    <property type="entry name" value="YcgR"/>
    <property type="match status" value="1"/>
</dbReference>
<dbReference type="InterPro" id="IPR012349">
    <property type="entry name" value="Split_barrel_FMN-bd"/>
</dbReference>
<gene>
    <name evidence="4" type="primary">ycgR</name>
    <name evidence="7" type="ORF">Q8947_12750</name>
</gene>
<dbReference type="InterPro" id="IPR023787">
    <property type="entry name" value="T3SS_YcgR"/>
</dbReference>
<evidence type="ECO:0000256" key="3">
    <source>
        <dbReference type="ARBA" id="ARBA00023143"/>
    </source>
</evidence>
<dbReference type="InterPro" id="IPR009926">
    <property type="entry name" value="T3SS_YcgR_PilZN"/>
</dbReference>
<keyword evidence="2 4" id="KW-0547">Nucleotide-binding</keyword>
<evidence type="ECO:0000259" key="6">
    <source>
        <dbReference type="Pfam" id="PF07317"/>
    </source>
</evidence>
<comment type="subunit">
    <text evidence="4">Monomer. Interacts with the flagellar basal bodies.</text>
</comment>
<dbReference type="InterPro" id="IPR009875">
    <property type="entry name" value="PilZ_domain"/>
</dbReference>
<feature type="domain" description="Type III secretion system flagellar brake protein YcgR PilZN" evidence="6">
    <location>
        <begin position="12"/>
        <end position="118"/>
    </location>
</feature>
<dbReference type="Pfam" id="PF07317">
    <property type="entry name" value="PilZN"/>
    <property type="match status" value="1"/>
</dbReference>
<organism evidence="7 8">
    <name type="scientific">Yanghanlia caeni</name>
    <dbReference type="NCBI Taxonomy" id="3064283"/>
    <lineage>
        <taxon>Bacteria</taxon>
        <taxon>Pseudomonadati</taxon>
        <taxon>Pseudomonadota</taxon>
        <taxon>Betaproteobacteria</taxon>
        <taxon>Burkholderiales</taxon>
        <taxon>Alcaligenaceae</taxon>
        <taxon>Yanghanlia</taxon>
    </lineage>
</organism>
<reference evidence="7 8" key="1">
    <citation type="submission" date="2023-08" db="EMBL/GenBank/DDBJ databases">
        <title>Alcaligenaceae gen. nov., a novel taxon isolated from the sludge of Yixing Pesticide Factory.</title>
        <authorList>
            <person name="Ruan L."/>
        </authorList>
    </citation>
    <scope>NUCLEOTIDE SEQUENCE [LARGE SCALE GENOMIC DNA]</scope>
    <source>
        <strain evidence="7 8">LG-2</strain>
    </source>
</reference>
<dbReference type="RefSeq" id="WP_347287478.1">
    <property type="nucleotide sequence ID" value="NZ_JAUZQE010000039.1"/>
</dbReference>
<protein>
    <recommendedName>
        <fullName evidence="4">Flagellar brake protein YcgR</fullName>
    </recommendedName>
    <alternativeName>
        <fullName evidence="4">Cyclic di-GMP binding protein YcgR</fullName>
    </alternativeName>
</protein>
<evidence type="ECO:0000256" key="4">
    <source>
        <dbReference type="HAMAP-Rule" id="MF_01457"/>
    </source>
</evidence>
<proteinExistence type="inferred from homology"/>
<keyword evidence="7" id="KW-0966">Cell projection</keyword>
<keyword evidence="1 4" id="KW-0973">c-di-GMP</keyword>
<evidence type="ECO:0000259" key="5">
    <source>
        <dbReference type="Pfam" id="PF07238"/>
    </source>
</evidence>